<name>A0A543APF1_9MICC</name>
<gene>
    <name evidence="2" type="ORF">FB556_0913</name>
</gene>
<dbReference type="Proteomes" id="UP000319746">
    <property type="component" value="Unassembled WGS sequence"/>
</dbReference>
<dbReference type="EMBL" id="VFOU01000001">
    <property type="protein sequence ID" value="TQL74448.1"/>
    <property type="molecule type" value="Genomic_DNA"/>
</dbReference>
<keyword evidence="3" id="KW-1185">Reference proteome</keyword>
<comment type="caution">
    <text evidence="2">The sequence shown here is derived from an EMBL/GenBank/DDBJ whole genome shotgun (WGS) entry which is preliminary data.</text>
</comment>
<dbReference type="InterPro" id="IPR014229">
    <property type="entry name" value="Spore_YtfJ"/>
</dbReference>
<protein>
    <submittedName>
        <fullName evidence="2">Sporulation protein YtfJ</fullName>
    </submittedName>
</protein>
<dbReference type="AlphaFoldDB" id="A0A543APF1"/>
<reference evidence="2 3" key="1">
    <citation type="submission" date="2019-06" db="EMBL/GenBank/DDBJ databases">
        <title>Sequencing the genomes of 1000 actinobacteria strains.</title>
        <authorList>
            <person name="Klenk H.-P."/>
        </authorList>
    </citation>
    <scope>NUCLEOTIDE SEQUENCE [LARGE SCALE GENOMIC DNA]</scope>
    <source>
        <strain evidence="2 3">DSM 24083</strain>
    </source>
</reference>
<evidence type="ECO:0000313" key="2">
    <source>
        <dbReference type="EMBL" id="TQL74448.1"/>
    </source>
</evidence>
<accession>A0A543APF1</accession>
<evidence type="ECO:0000313" key="3">
    <source>
        <dbReference type="Proteomes" id="UP000319746"/>
    </source>
</evidence>
<organism evidence="2 3">
    <name type="scientific">Enteractinococcus coprophilus</name>
    <dbReference type="NCBI Taxonomy" id="1027633"/>
    <lineage>
        <taxon>Bacteria</taxon>
        <taxon>Bacillati</taxon>
        <taxon>Actinomycetota</taxon>
        <taxon>Actinomycetes</taxon>
        <taxon>Micrococcales</taxon>
        <taxon>Micrococcaceae</taxon>
    </lineage>
</organism>
<proteinExistence type="predicted"/>
<evidence type="ECO:0000256" key="1">
    <source>
        <dbReference type="SAM" id="Phobius"/>
    </source>
</evidence>
<keyword evidence="1" id="KW-1133">Transmembrane helix</keyword>
<feature type="transmembrane region" description="Helical" evidence="1">
    <location>
        <begin position="88"/>
        <end position="109"/>
    </location>
</feature>
<dbReference type="RefSeq" id="WP_141865077.1">
    <property type="nucleotide sequence ID" value="NZ_BAABAN010000001.1"/>
</dbReference>
<dbReference type="Pfam" id="PF09579">
    <property type="entry name" value="Spore_YtfJ"/>
    <property type="match status" value="1"/>
</dbReference>
<sequence>MESLTVQLAEKITNIGVRNSYGTPIEVDGATIIPVALVSFGFGGGEGDTTNAENAGDSGSGGGGGGMSVPVGAYVTRNGATRFEPNPIALLAVCVPLVTATGLVAARMVKALKR</sequence>
<dbReference type="OrthoDB" id="4965215at2"/>
<keyword evidence="1" id="KW-0812">Transmembrane</keyword>
<keyword evidence="1" id="KW-0472">Membrane</keyword>